<dbReference type="GO" id="GO:0003723">
    <property type="term" value="F:RNA binding"/>
    <property type="evidence" value="ECO:0007669"/>
    <property type="project" value="InterPro"/>
</dbReference>
<dbReference type="GO" id="GO:0000965">
    <property type="term" value="P:mitochondrial RNA 3'-end processing"/>
    <property type="evidence" value="ECO:0007669"/>
    <property type="project" value="TreeGrafter"/>
</dbReference>
<dbReference type="InterPro" id="IPR012162">
    <property type="entry name" value="PNPase"/>
</dbReference>
<dbReference type="GO" id="GO:0004654">
    <property type="term" value="F:polyribonucleotide nucleotidyltransferase activity"/>
    <property type="evidence" value="ECO:0007669"/>
    <property type="project" value="InterPro"/>
</dbReference>
<feature type="domain" description="S1 motif" evidence="1">
    <location>
        <begin position="64"/>
        <end position="136"/>
    </location>
</feature>
<dbReference type="SMART" id="SM00316">
    <property type="entry name" value="S1"/>
    <property type="match status" value="1"/>
</dbReference>
<dbReference type="GO" id="GO:0005739">
    <property type="term" value="C:mitochondrion"/>
    <property type="evidence" value="ECO:0007669"/>
    <property type="project" value="TreeGrafter"/>
</dbReference>
<evidence type="ECO:0000259" key="1">
    <source>
        <dbReference type="PROSITE" id="PS50126"/>
    </source>
</evidence>
<dbReference type="Pfam" id="PF00575">
    <property type="entry name" value="S1"/>
    <property type="match status" value="1"/>
</dbReference>
<dbReference type="PANTHER" id="PTHR11252">
    <property type="entry name" value="POLYRIBONUCLEOTIDE NUCLEOTIDYLTRANSFERASE"/>
    <property type="match status" value="1"/>
</dbReference>
<dbReference type="EMBL" id="HBIW01016818">
    <property type="protein sequence ID" value="CAE0699077.1"/>
    <property type="molecule type" value="Transcribed_RNA"/>
</dbReference>
<dbReference type="Gene3D" id="2.40.50.140">
    <property type="entry name" value="Nucleic acid-binding proteins"/>
    <property type="match status" value="1"/>
</dbReference>
<dbReference type="InterPro" id="IPR003029">
    <property type="entry name" value="S1_domain"/>
</dbReference>
<accession>A0A7S3ZZF0</accession>
<reference evidence="2" key="1">
    <citation type="submission" date="2021-01" db="EMBL/GenBank/DDBJ databases">
        <authorList>
            <person name="Corre E."/>
            <person name="Pelletier E."/>
            <person name="Niang G."/>
            <person name="Scheremetjew M."/>
            <person name="Finn R."/>
            <person name="Kale V."/>
            <person name="Holt S."/>
            <person name="Cochrane G."/>
            <person name="Meng A."/>
            <person name="Brown T."/>
            <person name="Cohen L."/>
        </authorList>
    </citation>
    <scope>NUCLEOTIDE SEQUENCE</scope>
    <source>
        <strain evidence="2">CCMP1756</strain>
    </source>
</reference>
<dbReference type="AlphaFoldDB" id="A0A7S3ZZF0"/>
<gene>
    <name evidence="2" type="ORF">PCAL00307_LOCUS14513</name>
</gene>
<protein>
    <recommendedName>
        <fullName evidence="1">S1 motif domain-containing protein</fullName>
    </recommendedName>
</protein>
<dbReference type="GO" id="GO:0000175">
    <property type="term" value="F:3'-5'-RNA exonuclease activity"/>
    <property type="evidence" value="ECO:0007669"/>
    <property type="project" value="TreeGrafter"/>
</dbReference>
<proteinExistence type="predicted"/>
<dbReference type="GO" id="GO:0000958">
    <property type="term" value="P:mitochondrial mRNA catabolic process"/>
    <property type="evidence" value="ECO:0007669"/>
    <property type="project" value="TreeGrafter"/>
</dbReference>
<sequence length="147" mass="15579">MCAQADYCLANVDVDDEGAVMISGNDPEQMEACAAKIVELTSEATGGGGRKQRAAYDGPMPEVGSVYASEVVSIKTFGAFVSFGEAFPGLEGLCHISELAPDRVRNIEKFISVGDAFDVKVLAIDEDSGKLKLSRKAALADKVRDSR</sequence>
<dbReference type="SUPFAM" id="SSF50249">
    <property type="entry name" value="Nucleic acid-binding proteins"/>
    <property type="match status" value="1"/>
</dbReference>
<organism evidence="2">
    <name type="scientific">Pelagomonas calceolata</name>
    <dbReference type="NCBI Taxonomy" id="35677"/>
    <lineage>
        <taxon>Eukaryota</taxon>
        <taxon>Sar</taxon>
        <taxon>Stramenopiles</taxon>
        <taxon>Ochrophyta</taxon>
        <taxon>Pelagophyceae</taxon>
        <taxon>Pelagomonadales</taxon>
        <taxon>Pelagomonadaceae</taxon>
        <taxon>Pelagomonas</taxon>
    </lineage>
</organism>
<dbReference type="PANTHER" id="PTHR11252:SF0">
    <property type="entry name" value="POLYRIBONUCLEOTIDE NUCLEOTIDYLTRANSFERASE 1, MITOCHONDRIAL"/>
    <property type="match status" value="1"/>
</dbReference>
<evidence type="ECO:0000313" key="2">
    <source>
        <dbReference type="EMBL" id="CAE0699077.1"/>
    </source>
</evidence>
<dbReference type="GO" id="GO:0005829">
    <property type="term" value="C:cytosol"/>
    <property type="evidence" value="ECO:0007669"/>
    <property type="project" value="TreeGrafter"/>
</dbReference>
<name>A0A7S3ZZF0_9STRA</name>
<dbReference type="InterPro" id="IPR012340">
    <property type="entry name" value="NA-bd_OB-fold"/>
</dbReference>
<dbReference type="PROSITE" id="PS50126">
    <property type="entry name" value="S1"/>
    <property type="match status" value="1"/>
</dbReference>